<organism evidence="1 2">
    <name type="scientific">Dyadobacter subterraneus</name>
    <dbReference type="NCBI Taxonomy" id="2773304"/>
    <lineage>
        <taxon>Bacteria</taxon>
        <taxon>Pseudomonadati</taxon>
        <taxon>Bacteroidota</taxon>
        <taxon>Cytophagia</taxon>
        <taxon>Cytophagales</taxon>
        <taxon>Spirosomataceae</taxon>
        <taxon>Dyadobacter</taxon>
    </lineage>
</organism>
<protein>
    <submittedName>
        <fullName evidence="1">Anti-sigma regulatory factor</fullName>
    </submittedName>
</protein>
<keyword evidence="2" id="KW-1185">Reference proteome</keyword>
<sequence length="189" mass="21733">MKTYNHKKSFIFHNKAEGLASVVRSCVEYIEEQNEFLGVPIAMHSKIKWAITELLINGAKHSGSEKSRLNLIFTETSLTIEKEDYGNPLGLKVDEGTRRLQWPLPENVLNQQFEVYRNGMDSLRVYTEDEKSAFFIVEEMEDEEMPLLLVNTSEHFGLMIIAKASSRFTYAFESKTGKNIFSIQFDYSG</sequence>
<reference evidence="2" key="1">
    <citation type="submission" date="2023-07" db="EMBL/GenBank/DDBJ databases">
        <title>Dyadobacter sp. nov 'subterranea' isolated from contaminted grondwater.</title>
        <authorList>
            <person name="Szabo I."/>
            <person name="Al-Omari J."/>
            <person name="Szerdahelyi S.G."/>
            <person name="Rado J."/>
        </authorList>
    </citation>
    <scope>NUCLEOTIDE SEQUENCE [LARGE SCALE GENOMIC DNA]</scope>
    <source>
        <strain evidence="2">UP-52</strain>
    </source>
</reference>
<gene>
    <name evidence="1" type="ORF">IEE83_14630</name>
</gene>
<accession>A0ABR9WCB9</accession>
<name>A0ABR9WCB9_9BACT</name>
<dbReference type="Proteomes" id="UP000634134">
    <property type="component" value="Unassembled WGS sequence"/>
</dbReference>
<evidence type="ECO:0000313" key="1">
    <source>
        <dbReference type="EMBL" id="MBE9463121.1"/>
    </source>
</evidence>
<dbReference type="RefSeq" id="WP_194121273.1">
    <property type="nucleotide sequence ID" value="NZ_JACYGY010000001.1"/>
</dbReference>
<comment type="caution">
    <text evidence="1">The sequence shown here is derived from an EMBL/GenBank/DDBJ whole genome shotgun (WGS) entry which is preliminary data.</text>
</comment>
<evidence type="ECO:0000313" key="2">
    <source>
        <dbReference type="Proteomes" id="UP000634134"/>
    </source>
</evidence>
<proteinExistence type="predicted"/>
<dbReference type="EMBL" id="JACYGY010000001">
    <property type="protein sequence ID" value="MBE9463121.1"/>
    <property type="molecule type" value="Genomic_DNA"/>
</dbReference>